<proteinExistence type="predicted"/>
<sequence>MHEAPPHFIERTRSGVGDCDLGAVPTVSDCRWLLDVVPGIQPRDDISSNDDADEIGREPILCRIVATSDGKISPLPSLASLSQTSKSLLETIELLYAVESHKVLTKLAYSSSPRSNAAGVAEESMEAAVGGRAWEMSDSLEREERQLVSVLNTSLADGGFKLMDQRDLDLCSALNAGYLLRLSLLPDIRNLECIGREFYPELYEGSNETGENGREDGGDNGGNALLFGGRVLIYRRGYSREITTGRLLLPKLDYLQASLVQRSSAALARKLGEFERNIDDRMRDLTSKLIDTMDGTRRRSSRQCRRFIVEVLENFGLSENEFIAGLISKNIDDVTNTTLDGMDDSSLFKNVSSRQSHYTRGSKMLKFARYLPSTSTVVSNGLDLHDALSPFLLCGPCDDMAGGNVRCLYDAPDSLHTKTQRTSAVSLLERISIQNTVDFFSKKGRHNLIRNYFKSSTLVEPAYEEVIVVWRPRRRKKPITIQPFYPPAWLYKVAEVYDLEDRLPKRKINTHDDGTGEFPMPLEIKAFYDVPMANIEAVLPKTKLIFRPADAIVFDLVSVFSFLAVAGSIRFDSPKLDLIALVSLIFFAVRTFFRYSNKYARYDLLVNKFITSKVSHRGPGALRYIVSEANTNRALRAMLIRDWLSSKGTMVGQLNDASLEEGKSYVSNISSVSGSHIDVDILSAIDDLTQLNLIDQEK</sequence>
<organism evidence="1 2">
    <name type="scientific">Cyclostephanos tholiformis</name>
    <dbReference type="NCBI Taxonomy" id="382380"/>
    <lineage>
        <taxon>Eukaryota</taxon>
        <taxon>Sar</taxon>
        <taxon>Stramenopiles</taxon>
        <taxon>Ochrophyta</taxon>
        <taxon>Bacillariophyta</taxon>
        <taxon>Coscinodiscophyceae</taxon>
        <taxon>Thalassiosirophycidae</taxon>
        <taxon>Stephanodiscales</taxon>
        <taxon>Stephanodiscaceae</taxon>
        <taxon>Cyclostephanos</taxon>
    </lineage>
</organism>
<dbReference type="Pfam" id="PF12576">
    <property type="entry name" value="DUF3754"/>
    <property type="match status" value="1"/>
</dbReference>
<dbReference type="PANTHER" id="PTHR33645">
    <property type="entry name" value="AMINOPEPTIDASE (DUF3754)"/>
    <property type="match status" value="1"/>
</dbReference>
<accession>A0ABD3RFJ8</accession>
<dbReference type="PANTHER" id="PTHR33645:SF2">
    <property type="entry name" value="FAMILY PROTEIN, PUTATIVE (DUF3754)-RELATED"/>
    <property type="match status" value="1"/>
</dbReference>
<protein>
    <submittedName>
        <fullName evidence="1">Uncharacterized protein</fullName>
    </submittedName>
</protein>
<dbReference type="EMBL" id="JALLPB020000858">
    <property type="protein sequence ID" value="KAL3806220.1"/>
    <property type="molecule type" value="Genomic_DNA"/>
</dbReference>
<keyword evidence="2" id="KW-1185">Reference proteome</keyword>
<gene>
    <name evidence="1" type="ORF">ACHAXA_008662</name>
</gene>
<comment type="caution">
    <text evidence="1">The sequence shown here is derived from an EMBL/GenBank/DDBJ whole genome shotgun (WGS) entry which is preliminary data.</text>
</comment>
<dbReference type="InterPro" id="IPR022227">
    <property type="entry name" value="DUF3754"/>
</dbReference>
<evidence type="ECO:0000313" key="2">
    <source>
        <dbReference type="Proteomes" id="UP001530377"/>
    </source>
</evidence>
<dbReference type="Proteomes" id="UP001530377">
    <property type="component" value="Unassembled WGS sequence"/>
</dbReference>
<dbReference type="AlphaFoldDB" id="A0ABD3RFJ8"/>
<reference evidence="1 2" key="1">
    <citation type="submission" date="2024-10" db="EMBL/GenBank/DDBJ databases">
        <title>Updated reference genomes for cyclostephanoid diatoms.</title>
        <authorList>
            <person name="Roberts W.R."/>
            <person name="Alverson A.J."/>
        </authorList>
    </citation>
    <scope>NUCLEOTIDE SEQUENCE [LARGE SCALE GENOMIC DNA]</scope>
    <source>
        <strain evidence="1 2">AJA228-03</strain>
    </source>
</reference>
<name>A0ABD3RFJ8_9STRA</name>
<evidence type="ECO:0000313" key="1">
    <source>
        <dbReference type="EMBL" id="KAL3806220.1"/>
    </source>
</evidence>